<organism evidence="2 3">
    <name type="scientific">Alcanivorax jadensis T9</name>
    <dbReference type="NCBI Taxonomy" id="1177181"/>
    <lineage>
        <taxon>Bacteria</taxon>
        <taxon>Pseudomonadati</taxon>
        <taxon>Pseudomonadota</taxon>
        <taxon>Gammaproteobacteria</taxon>
        <taxon>Oceanospirillales</taxon>
        <taxon>Alcanivoracaceae</taxon>
        <taxon>Alcanivorax</taxon>
    </lineage>
</organism>
<evidence type="ECO:0000259" key="1">
    <source>
        <dbReference type="Pfam" id="PF05618"/>
    </source>
</evidence>
<protein>
    <recommendedName>
        <fullName evidence="1">Retropepsin-like aspartic endopeptidase domain-containing protein</fullName>
    </recommendedName>
</protein>
<evidence type="ECO:0000313" key="3">
    <source>
        <dbReference type="Proteomes" id="UP000029443"/>
    </source>
</evidence>
<accession>A0ABR4WFU6</accession>
<keyword evidence="3" id="KW-1185">Reference proteome</keyword>
<dbReference type="SUPFAM" id="SSF50630">
    <property type="entry name" value="Acid proteases"/>
    <property type="match status" value="1"/>
</dbReference>
<comment type="caution">
    <text evidence="2">The sequence shown here is derived from an EMBL/GenBank/DDBJ whole genome shotgun (WGS) entry which is preliminary data.</text>
</comment>
<feature type="domain" description="Retropepsin-like aspartic endopeptidase" evidence="1">
    <location>
        <begin position="27"/>
        <end position="173"/>
    </location>
</feature>
<evidence type="ECO:0000313" key="2">
    <source>
        <dbReference type="EMBL" id="KGD62441.1"/>
    </source>
</evidence>
<name>A0ABR4WFU6_9GAMM</name>
<proteinExistence type="predicted"/>
<reference evidence="2 3" key="1">
    <citation type="submission" date="2012-09" db="EMBL/GenBank/DDBJ databases">
        <title>Genome Sequence of alkane-degrading Bacterium Alcanivorax jadensis T9.</title>
        <authorList>
            <person name="Lai Q."/>
            <person name="Shao Z."/>
        </authorList>
    </citation>
    <scope>NUCLEOTIDE SEQUENCE [LARGE SCALE GENOMIC DNA]</scope>
    <source>
        <strain evidence="2 3">T9</strain>
    </source>
</reference>
<dbReference type="InterPro" id="IPR021109">
    <property type="entry name" value="Peptidase_aspartic_dom_sf"/>
</dbReference>
<dbReference type="Gene3D" id="2.40.70.10">
    <property type="entry name" value="Acid Proteases"/>
    <property type="match status" value="1"/>
</dbReference>
<dbReference type="PANTHER" id="PTHR38037">
    <property type="entry name" value="ZN_PROTEASE DOMAIN-CONTAINING PROTEIN"/>
    <property type="match status" value="1"/>
</dbReference>
<sequence>MRIPLVLIGALVPAVALSEVPPVNKRIYGLHESVHVGELGITVPAKLDTGADSASLSARYIKTFERDGVKMVEFDIAIDRDDREEWGIQQNQWDDVELPLAGHVRIKRRAESVQDGERDFSRRPMVTLTICMGDREQKIDVNLTDRSEFRYPLLVGADALMGLGALVDPSLSMSVGAPRCREDQEDELMMEAAGAH</sequence>
<dbReference type="PANTHER" id="PTHR38037:SF2">
    <property type="entry name" value="ATP-DEPENDENT ZINC PROTEASE DOMAIN-CONTAINING PROTEIN-RELATED"/>
    <property type="match status" value="1"/>
</dbReference>
<dbReference type="InterPro" id="IPR008503">
    <property type="entry name" value="Asp_endopeptidase"/>
</dbReference>
<dbReference type="Proteomes" id="UP000029443">
    <property type="component" value="Unassembled WGS sequence"/>
</dbReference>
<dbReference type="EMBL" id="ARXU01000002">
    <property type="protein sequence ID" value="KGD62441.1"/>
    <property type="molecule type" value="Genomic_DNA"/>
</dbReference>
<gene>
    <name evidence="2" type="ORF">T9A_00732</name>
</gene>
<dbReference type="Pfam" id="PF05618">
    <property type="entry name" value="Zn_protease"/>
    <property type="match status" value="1"/>
</dbReference>